<keyword evidence="2" id="KW-1185">Reference proteome</keyword>
<protein>
    <submittedName>
        <fullName evidence="1">Uncharacterized protein</fullName>
    </submittedName>
</protein>
<dbReference type="EMBL" id="JALKII010000003">
    <property type="protein sequence ID" value="MCK0537248.1"/>
    <property type="molecule type" value="Genomic_DNA"/>
</dbReference>
<proteinExistence type="predicted"/>
<dbReference type="RefSeq" id="WP_246950245.1">
    <property type="nucleotide sequence ID" value="NZ_JALKII010000003.1"/>
</dbReference>
<evidence type="ECO:0000313" key="1">
    <source>
        <dbReference type="EMBL" id="MCK0537248.1"/>
    </source>
</evidence>
<accession>A0ABT0E5Z4</accession>
<sequence length="99" mass="10735">MLEDGLSLLRFTAADQKALNSYHNGMRTSARADHPWLPRLTLRGVVPALLLARAHAVPPELTLAPTPAGTRDLFLEGCVLRIVAGSNSLVDVLKPQNTR</sequence>
<gene>
    <name evidence="1" type="ORF">MU846_05945</name>
</gene>
<evidence type="ECO:0000313" key="2">
    <source>
        <dbReference type="Proteomes" id="UP001165524"/>
    </source>
</evidence>
<reference evidence="1" key="1">
    <citation type="submission" date="2022-04" db="EMBL/GenBank/DDBJ databases">
        <title>Alcanivorax sp. CY1518 draft genome sequence.</title>
        <authorList>
            <person name="Zhao G."/>
            <person name="An M."/>
        </authorList>
    </citation>
    <scope>NUCLEOTIDE SEQUENCE</scope>
    <source>
        <strain evidence="1">CY1518</strain>
    </source>
</reference>
<organism evidence="1 2">
    <name type="scientific">Alcanivorax quisquiliarum</name>
    <dbReference type="NCBI Taxonomy" id="2933565"/>
    <lineage>
        <taxon>Bacteria</taxon>
        <taxon>Pseudomonadati</taxon>
        <taxon>Pseudomonadota</taxon>
        <taxon>Gammaproteobacteria</taxon>
        <taxon>Oceanospirillales</taxon>
        <taxon>Alcanivoracaceae</taxon>
        <taxon>Alcanivorax</taxon>
    </lineage>
</organism>
<name>A0ABT0E5Z4_9GAMM</name>
<dbReference type="Proteomes" id="UP001165524">
    <property type="component" value="Unassembled WGS sequence"/>
</dbReference>
<comment type="caution">
    <text evidence="1">The sequence shown here is derived from an EMBL/GenBank/DDBJ whole genome shotgun (WGS) entry which is preliminary data.</text>
</comment>